<proteinExistence type="predicted"/>
<sequence>MCVAPKARGQYSHSDVSLAAQISLRNVLAAIRYIPTPVTIAKVKNSVQEKETSLTPFLSESDLSKQVSDSPDTGCAWGPTPEGPGAVFPQRCISCCTDFSGRTVLAAIRLIPTPVTSVNRIFYFVGESPGERNFFTPFLSESDLSKQVFGSPDTGRVWGPIPRARGQYSHSEVSLAAQISRRNVPSAIRFIPTPVTSVNRIFYFVGEKILACVTWRGKELFNAY</sequence>
<gene>
    <name evidence="1" type="ORF">CDAR_519681</name>
</gene>
<dbReference type="AlphaFoldDB" id="A0AAV4RA89"/>
<accession>A0AAV4RA89</accession>
<dbReference type="EMBL" id="BPLQ01005932">
    <property type="protein sequence ID" value="GIY18694.1"/>
    <property type="molecule type" value="Genomic_DNA"/>
</dbReference>
<organism evidence="1 2">
    <name type="scientific">Caerostris darwini</name>
    <dbReference type="NCBI Taxonomy" id="1538125"/>
    <lineage>
        <taxon>Eukaryota</taxon>
        <taxon>Metazoa</taxon>
        <taxon>Ecdysozoa</taxon>
        <taxon>Arthropoda</taxon>
        <taxon>Chelicerata</taxon>
        <taxon>Arachnida</taxon>
        <taxon>Araneae</taxon>
        <taxon>Araneomorphae</taxon>
        <taxon>Entelegynae</taxon>
        <taxon>Araneoidea</taxon>
        <taxon>Araneidae</taxon>
        <taxon>Caerostris</taxon>
    </lineage>
</organism>
<dbReference type="Proteomes" id="UP001054837">
    <property type="component" value="Unassembled WGS sequence"/>
</dbReference>
<evidence type="ECO:0000313" key="2">
    <source>
        <dbReference type="Proteomes" id="UP001054837"/>
    </source>
</evidence>
<name>A0AAV4RA89_9ARAC</name>
<evidence type="ECO:0000313" key="1">
    <source>
        <dbReference type="EMBL" id="GIY18694.1"/>
    </source>
</evidence>
<keyword evidence="2" id="KW-1185">Reference proteome</keyword>
<reference evidence="1 2" key="1">
    <citation type="submission" date="2021-06" db="EMBL/GenBank/DDBJ databases">
        <title>Caerostris darwini draft genome.</title>
        <authorList>
            <person name="Kono N."/>
            <person name="Arakawa K."/>
        </authorList>
    </citation>
    <scope>NUCLEOTIDE SEQUENCE [LARGE SCALE GENOMIC DNA]</scope>
</reference>
<comment type="caution">
    <text evidence="1">The sequence shown here is derived from an EMBL/GenBank/DDBJ whole genome shotgun (WGS) entry which is preliminary data.</text>
</comment>
<protein>
    <submittedName>
        <fullName evidence="1">Uncharacterized protein</fullName>
    </submittedName>
</protein>